<sequence>MLEIKCIMSSVRLLHLLTSPANKHLMIHIGLYCQTCREINRNLQIHPFPVIFEQNAQFLSPSKSKRWNKHLPPTSNTFVYSFEKLSFTSILGITYCCCIC</sequence>
<dbReference type="EMBL" id="GISG01145241">
    <property type="protein sequence ID" value="MBA4646216.1"/>
    <property type="molecule type" value="Transcribed_RNA"/>
</dbReference>
<name>A0A7C8ZLX6_OPUST</name>
<reference evidence="1" key="2">
    <citation type="submission" date="2020-07" db="EMBL/GenBank/DDBJ databases">
        <authorList>
            <person name="Vera ALvarez R."/>
            <person name="Arias-Moreno D.M."/>
            <person name="Jimenez-Jacinto V."/>
            <person name="Jimenez-Bremont J.F."/>
            <person name="Swaminathan K."/>
            <person name="Moose S.P."/>
            <person name="Guerrero-Gonzalez M.L."/>
            <person name="Marino-Ramirez L."/>
            <person name="Landsman D."/>
            <person name="Rodriguez-Kessler M."/>
            <person name="Delgado-Sanchez P."/>
        </authorList>
    </citation>
    <scope>NUCLEOTIDE SEQUENCE</scope>
    <source>
        <tissue evidence="1">Cladode</tissue>
    </source>
</reference>
<organism evidence="1">
    <name type="scientific">Opuntia streptacantha</name>
    <name type="common">Prickly pear cactus</name>
    <name type="synonym">Opuntia cardona</name>
    <dbReference type="NCBI Taxonomy" id="393608"/>
    <lineage>
        <taxon>Eukaryota</taxon>
        <taxon>Viridiplantae</taxon>
        <taxon>Streptophyta</taxon>
        <taxon>Embryophyta</taxon>
        <taxon>Tracheophyta</taxon>
        <taxon>Spermatophyta</taxon>
        <taxon>Magnoliopsida</taxon>
        <taxon>eudicotyledons</taxon>
        <taxon>Gunneridae</taxon>
        <taxon>Pentapetalae</taxon>
        <taxon>Caryophyllales</taxon>
        <taxon>Cactineae</taxon>
        <taxon>Cactaceae</taxon>
        <taxon>Opuntioideae</taxon>
        <taxon>Opuntia</taxon>
    </lineage>
</organism>
<protein>
    <submittedName>
        <fullName evidence="1">Uncharacterized protein</fullName>
    </submittedName>
</protein>
<dbReference type="AlphaFoldDB" id="A0A7C8ZLX6"/>
<accession>A0A7C8ZLX6</accession>
<proteinExistence type="predicted"/>
<reference evidence="1" key="1">
    <citation type="journal article" date="2013" name="J. Plant Res.">
        <title>Effect of fungi and light on seed germination of three Opuntia species from semiarid lands of central Mexico.</title>
        <authorList>
            <person name="Delgado-Sanchez P."/>
            <person name="Jimenez-Bremont J.F."/>
            <person name="Guerrero-Gonzalez Mde L."/>
            <person name="Flores J."/>
        </authorList>
    </citation>
    <scope>NUCLEOTIDE SEQUENCE</scope>
    <source>
        <tissue evidence="1">Cladode</tissue>
    </source>
</reference>
<evidence type="ECO:0000313" key="1">
    <source>
        <dbReference type="EMBL" id="MBA4646216.1"/>
    </source>
</evidence>